<evidence type="ECO:0000313" key="2">
    <source>
        <dbReference type="EMBL" id="MCB4799412.1"/>
    </source>
</evidence>
<feature type="chain" id="PRO_5040957317" evidence="1">
    <location>
        <begin position="23"/>
        <end position="401"/>
    </location>
</feature>
<dbReference type="EMBL" id="JAJAPW010000004">
    <property type="protein sequence ID" value="MCB4799412.1"/>
    <property type="molecule type" value="Genomic_DNA"/>
</dbReference>
<keyword evidence="3" id="KW-1185">Reference proteome</keyword>
<feature type="signal peptide" evidence="1">
    <location>
        <begin position="1"/>
        <end position="22"/>
    </location>
</feature>
<dbReference type="Proteomes" id="UP001139199">
    <property type="component" value="Unassembled WGS sequence"/>
</dbReference>
<dbReference type="AlphaFoldDB" id="A0A9X1I3A0"/>
<evidence type="ECO:0000313" key="3">
    <source>
        <dbReference type="Proteomes" id="UP001139199"/>
    </source>
</evidence>
<dbReference type="RefSeq" id="WP_226543898.1">
    <property type="nucleotide sequence ID" value="NZ_JAJAPW010000004.1"/>
</dbReference>
<reference evidence="2" key="1">
    <citation type="submission" date="2021-10" db="EMBL/GenBank/DDBJ databases">
        <title>Tamlana sargassums sp. nov., and Tamlana laminarinivorans sp. nov., two new bacteria isolated from the brown alga.</title>
        <authorList>
            <person name="Li J."/>
        </authorList>
    </citation>
    <scope>NUCLEOTIDE SEQUENCE</scope>
    <source>
        <strain evidence="2">PT2-4</strain>
    </source>
</reference>
<sequence length="401" mass="44912">MNFKSIYILLLSIWLASPLVFAQKNTSVKLLTTKTEFTVGSHIVLKFKNANNNTPLLYCSNSYGTTLVTGTINNLNLEYTLPENIAKKIGVINWKILDKNYPTSGKLYIKPKAEVATMETYIGPPSIEAGGTDYSMLVVIPTDSLDNPVPTNTPVKVKNQFLNSEEVDNIFTKNLIAFKNIYSKKQDGRILVSSEALGTNSKEFTINAMPAVPTRFKISYSSPHNYADGNQITNFTTSVIKDRFNNVVSDGTYVDFFIKNAEGNVLKTSGLTLNGVANSKIIHPDHADNWSVKAYINGMAESNTITLNYKQVVKDFNVAFTNKNRIISVGPIQSFMNQMIPDGLHVKLHIYSNNQLVKILTKTTFNGYVYFNLKPAIYKNNNYNFKIETAGITKQFNKKLW</sequence>
<evidence type="ECO:0000256" key="1">
    <source>
        <dbReference type="SAM" id="SignalP"/>
    </source>
</evidence>
<organism evidence="2 3">
    <name type="scientific">Neotamlana laminarinivorans</name>
    <dbReference type="NCBI Taxonomy" id="2883124"/>
    <lineage>
        <taxon>Bacteria</taxon>
        <taxon>Pseudomonadati</taxon>
        <taxon>Bacteroidota</taxon>
        <taxon>Flavobacteriia</taxon>
        <taxon>Flavobacteriales</taxon>
        <taxon>Flavobacteriaceae</taxon>
        <taxon>Neotamlana</taxon>
    </lineage>
</organism>
<protein>
    <submittedName>
        <fullName evidence="2">Uncharacterized protein</fullName>
    </submittedName>
</protein>
<proteinExistence type="predicted"/>
<keyword evidence="1" id="KW-0732">Signal</keyword>
<gene>
    <name evidence="2" type="ORF">LG649_11175</name>
</gene>
<name>A0A9X1I3A0_9FLAO</name>
<comment type="caution">
    <text evidence="2">The sequence shown here is derived from an EMBL/GenBank/DDBJ whole genome shotgun (WGS) entry which is preliminary data.</text>
</comment>
<accession>A0A9X1I3A0</accession>